<accession>A0ABT7JG57</accession>
<name>A0ABT7JG57_9DEIO</name>
<keyword evidence="2" id="KW-1185">Reference proteome</keyword>
<keyword evidence="1" id="KW-0418">Kinase</keyword>
<organism evidence="1 2">
    <name type="scientific">Deinococcus rhizophilus</name>
    <dbReference type="NCBI Taxonomy" id="3049544"/>
    <lineage>
        <taxon>Bacteria</taxon>
        <taxon>Thermotogati</taxon>
        <taxon>Deinococcota</taxon>
        <taxon>Deinococci</taxon>
        <taxon>Deinococcales</taxon>
        <taxon>Deinococcaceae</taxon>
        <taxon>Deinococcus</taxon>
    </lineage>
</organism>
<evidence type="ECO:0000313" key="2">
    <source>
        <dbReference type="Proteomes" id="UP001302059"/>
    </source>
</evidence>
<sequence length="38" mass="3999">RLAVQVGGWVVSRFGARPPADAELRRRLAAHGVDGVSA</sequence>
<gene>
    <name evidence="1" type="ORF">QOL99_07760</name>
</gene>
<proteinExistence type="predicted"/>
<protein>
    <submittedName>
        <fullName evidence="1">Carbohydrate kinase family protein</fullName>
    </submittedName>
</protein>
<keyword evidence="1" id="KW-0808">Transferase</keyword>
<reference evidence="1 2" key="1">
    <citation type="submission" date="2023-05" db="EMBL/GenBank/DDBJ databases">
        <authorList>
            <person name="Gao F."/>
        </authorList>
    </citation>
    <scope>NUCLEOTIDE SEQUENCE [LARGE SCALE GENOMIC DNA]</scope>
    <source>
        <strain evidence="1 2">MIMF12</strain>
    </source>
</reference>
<evidence type="ECO:0000313" key="1">
    <source>
        <dbReference type="EMBL" id="MDL2344046.1"/>
    </source>
</evidence>
<comment type="caution">
    <text evidence="1">The sequence shown here is derived from an EMBL/GenBank/DDBJ whole genome shotgun (WGS) entry which is preliminary data.</text>
</comment>
<dbReference type="EMBL" id="JASNGB010000053">
    <property type="protein sequence ID" value="MDL2344046.1"/>
    <property type="molecule type" value="Genomic_DNA"/>
</dbReference>
<dbReference type="GO" id="GO:0016301">
    <property type="term" value="F:kinase activity"/>
    <property type="evidence" value="ECO:0007669"/>
    <property type="project" value="UniProtKB-KW"/>
</dbReference>
<feature type="non-terminal residue" evidence="1">
    <location>
        <position position="1"/>
    </location>
</feature>
<dbReference type="Proteomes" id="UP001302059">
    <property type="component" value="Unassembled WGS sequence"/>
</dbReference>